<protein>
    <recommendedName>
        <fullName evidence="11">ATP synthase subunit a</fullName>
    </recommendedName>
    <alternativeName>
        <fullName evidence="11">ATP synthase F0 sector subunit a</fullName>
    </alternativeName>
    <alternativeName>
        <fullName evidence="11">F-ATPase subunit 6</fullName>
    </alternativeName>
</protein>
<feature type="transmembrane region" description="Helical" evidence="11">
    <location>
        <begin position="45"/>
        <end position="64"/>
    </location>
</feature>
<dbReference type="SUPFAM" id="SSF81336">
    <property type="entry name" value="F1F0 ATP synthase subunit A"/>
    <property type="match status" value="1"/>
</dbReference>
<dbReference type="HOGENOM" id="CLU_041018_2_1_0"/>
<evidence type="ECO:0000256" key="2">
    <source>
        <dbReference type="ARBA" id="ARBA00006810"/>
    </source>
</evidence>
<dbReference type="InterPro" id="IPR035908">
    <property type="entry name" value="F0_ATP_A_sf"/>
</dbReference>
<dbReference type="InterPro" id="IPR000568">
    <property type="entry name" value="ATP_synth_F0_asu"/>
</dbReference>
<keyword evidence="6 11" id="KW-0375">Hydrogen ion transport</keyword>
<feature type="transmembrane region" description="Helical" evidence="11">
    <location>
        <begin position="234"/>
        <end position="256"/>
    </location>
</feature>
<dbReference type="eggNOG" id="COG0356">
    <property type="taxonomic scope" value="Bacteria"/>
</dbReference>
<evidence type="ECO:0000256" key="7">
    <source>
        <dbReference type="ARBA" id="ARBA00022989"/>
    </source>
</evidence>
<dbReference type="PANTHER" id="PTHR42823">
    <property type="entry name" value="ATP SYNTHASE SUBUNIT A, CHLOROPLASTIC"/>
    <property type="match status" value="1"/>
</dbReference>
<dbReference type="EMBL" id="ADVR01000031">
    <property type="protein sequence ID" value="EFO80998.1"/>
    <property type="molecule type" value="Genomic_DNA"/>
</dbReference>
<dbReference type="Pfam" id="PF00119">
    <property type="entry name" value="ATP-synt_A"/>
    <property type="match status" value="1"/>
</dbReference>
<accession>E1ICU3</accession>
<feature type="transmembrane region" description="Helical" evidence="11">
    <location>
        <begin position="289"/>
        <end position="311"/>
    </location>
</feature>
<evidence type="ECO:0000256" key="10">
    <source>
        <dbReference type="ARBA" id="ARBA00023310"/>
    </source>
</evidence>
<evidence type="ECO:0000256" key="5">
    <source>
        <dbReference type="ARBA" id="ARBA00022692"/>
    </source>
</evidence>
<evidence type="ECO:0000256" key="9">
    <source>
        <dbReference type="ARBA" id="ARBA00023136"/>
    </source>
</evidence>
<feature type="transmembrane region" description="Helical" evidence="11">
    <location>
        <begin position="197"/>
        <end position="222"/>
    </location>
</feature>
<comment type="subcellular location">
    <subcellularLocation>
        <location evidence="11">Cell membrane</location>
        <topology evidence="11">Multi-pass membrane protein</topology>
    </subcellularLocation>
    <subcellularLocation>
        <location evidence="1">Membrane</location>
        <topology evidence="1">Multi-pass membrane protein</topology>
    </subcellularLocation>
</comment>
<evidence type="ECO:0000313" key="13">
    <source>
        <dbReference type="Proteomes" id="UP000054010"/>
    </source>
</evidence>
<evidence type="ECO:0000313" key="12">
    <source>
        <dbReference type="EMBL" id="EFO80998.1"/>
    </source>
</evidence>
<dbReference type="InterPro" id="IPR045082">
    <property type="entry name" value="ATP_syn_F0_a_bact/chloroplast"/>
</dbReference>
<keyword evidence="13" id="KW-1185">Reference proteome</keyword>
<proteinExistence type="inferred from homology"/>
<keyword evidence="4 11" id="KW-0138">CF(0)</keyword>
<dbReference type="PANTHER" id="PTHR42823:SF3">
    <property type="entry name" value="ATP SYNTHASE SUBUNIT A, CHLOROPLASTIC"/>
    <property type="match status" value="1"/>
</dbReference>
<organism evidence="12 13">
    <name type="scientific">Oscillochloris trichoides DG-6</name>
    <dbReference type="NCBI Taxonomy" id="765420"/>
    <lineage>
        <taxon>Bacteria</taxon>
        <taxon>Bacillati</taxon>
        <taxon>Chloroflexota</taxon>
        <taxon>Chloroflexia</taxon>
        <taxon>Chloroflexales</taxon>
        <taxon>Chloroflexineae</taxon>
        <taxon>Oscillochloridaceae</taxon>
        <taxon>Oscillochloris</taxon>
    </lineage>
</organism>
<keyword evidence="5 11" id="KW-0812">Transmembrane</keyword>
<comment type="similarity">
    <text evidence="2 11">Belongs to the ATPase A chain family.</text>
</comment>
<dbReference type="GO" id="GO:0042777">
    <property type="term" value="P:proton motive force-driven plasma membrane ATP synthesis"/>
    <property type="evidence" value="ECO:0007669"/>
    <property type="project" value="TreeGrafter"/>
</dbReference>
<evidence type="ECO:0000256" key="4">
    <source>
        <dbReference type="ARBA" id="ARBA00022547"/>
    </source>
</evidence>
<evidence type="ECO:0000256" key="8">
    <source>
        <dbReference type="ARBA" id="ARBA00023065"/>
    </source>
</evidence>
<comment type="function">
    <text evidence="11">Key component of the proton channel; it plays a direct role in the translocation of protons across the membrane.</text>
</comment>
<keyword evidence="10 11" id="KW-0066">ATP synthesis</keyword>
<dbReference type="Gene3D" id="1.20.120.220">
    <property type="entry name" value="ATP synthase, F0 complex, subunit A"/>
    <property type="match status" value="1"/>
</dbReference>
<gene>
    <name evidence="11" type="primary">atpB</name>
    <name evidence="12" type="ORF">OSCT_1161</name>
</gene>
<evidence type="ECO:0000256" key="11">
    <source>
        <dbReference type="HAMAP-Rule" id="MF_01393"/>
    </source>
</evidence>
<dbReference type="GO" id="GO:0046933">
    <property type="term" value="F:proton-transporting ATP synthase activity, rotational mechanism"/>
    <property type="evidence" value="ECO:0007669"/>
    <property type="project" value="UniProtKB-UniRule"/>
</dbReference>
<dbReference type="AlphaFoldDB" id="E1ICU3"/>
<evidence type="ECO:0000256" key="6">
    <source>
        <dbReference type="ARBA" id="ARBA00022781"/>
    </source>
</evidence>
<dbReference type="GO" id="GO:0005886">
    <property type="term" value="C:plasma membrane"/>
    <property type="evidence" value="ECO:0007669"/>
    <property type="project" value="UniProtKB-SubCell"/>
</dbReference>
<feature type="transmembrane region" description="Helical" evidence="11">
    <location>
        <begin position="262"/>
        <end position="282"/>
    </location>
</feature>
<dbReference type="Proteomes" id="UP000054010">
    <property type="component" value="Unassembled WGS sequence"/>
</dbReference>
<dbReference type="HAMAP" id="MF_01393">
    <property type="entry name" value="ATP_synth_a_bact"/>
    <property type="match status" value="1"/>
</dbReference>
<dbReference type="GO" id="GO:0045259">
    <property type="term" value="C:proton-transporting ATP synthase complex"/>
    <property type="evidence" value="ECO:0007669"/>
    <property type="project" value="UniProtKB-KW"/>
</dbReference>
<keyword evidence="3 11" id="KW-0813">Transport</keyword>
<keyword evidence="11" id="KW-1003">Cell membrane</keyword>
<keyword evidence="8 11" id="KW-0406">Ion transport</keyword>
<dbReference type="STRING" id="765420.OSCT_1161"/>
<keyword evidence="7 11" id="KW-1133">Transmembrane helix</keyword>
<keyword evidence="9 11" id="KW-0472">Membrane</keyword>
<feature type="transmembrane region" description="Helical" evidence="11">
    <location>
        <begin position="100"/>
        <end position="120"/>
    </location>
</feature>
<evidence type="ECO:0000256" key="3">
    <source>
        <dbReference type="ARBA" id="ARBA00022448"/>
    </source>
</evidence>
<name>E1ICU3_9CHLR</name>
<sequence length="332" mass="35896">MYFLGFRMTKEDLHISAAAEPLFCIGGTIEGKHCSPGTILPFTNAVLMTLLVDAILVGIAFGIGQRLQMVPRGFQNIIEFLIEFFYDFARGVDKKNVAKFFALPMTIFLFFLFGNMLALVPGVGSIGVCRPYAAEESHNTAATETAEGAHGTEATEVAAEEHSSGTIVDLATFPGACDHKGNIMVPFLRAPAADLNVTFAFAIVAVFMVEFWGFQALGIGYLGKFFINPAKEGVIMTLVGLLELFSEIMRIVAFAFRIFGNIFGGEVVLAVMIFLFSYLLPLPFYGLEVFVAFIQAVIFAVLTVVFAALAVQAHGGDHGDDHSHAGNEAKAH</sequence>
<evidence type="ECO:0000256" key="1">
    <source>
        <dbReference type="ARBA" id="ARBA00004141"/>
    </source>
</evidence>
<comment type="caution">
    <text evidence="12">The sequence shown here is derived from an EMBL/GenBank/DDBJ whole genome shotgun (WGS) entry which is preliminary data.</text>
</comment>
<reference evidence="12 13" key="1">
    <citation type="journal article" date="2011" name="J. Bacteriol.">
        <title>Draft genome sequence of the anoxygenic filamentous phototrophic bacterium Oscillochloris trichoides subsp. DG-6.</title>
        <authorList>
            <person name="Kuznetsov B.B."/>
            <person name="Ivanovsky R.N."/>
            <person name="Keppen O.I."/>
            <person name="Sukhacheva M.V."/>
            <person name="Bumazhkin B.K."/>
            <person name="Patutina E.O."/>
            <person name="Beletsky A.V."/>
            <person name="Mardanov A.V."/>
            <person name="Baslerov R.V."/>
            <person name="Panteleeva A.N."/>
            <person name="Kolganova T.V."/>
            <person name="Ravin N.V."/>
            <person name="Skryabin K.G."/>
        </authorList>
    </citation>
    <scope>NUCLEOTIDE SEQUENCE [LARGE SCALE GENOMIC DNA]</scope>
    <source>
        <strain evidence="12 13">DG-6</strain>
    </source>
</reference>